<feature type="transmembrane region" description="Helical" evidence="1">
    <location>
        <begin position="248"/>
        <end position="264"/>
    </location>
</feature>
<gene>
    <name evidence="2" type="ORF">SAMN05421679_106145</name>
</gene>
<feature type="transmembrane region" description="Helical" evidence="1">
    <location>
        <begin position="223"/>
        <end position="242"/>
    </location>
</feature>
<keyword evidence="1" id="KW-1133">Transmembrane helix</keyword>
<feature type="transmembrane region" description="Helical" evidence="1">
    <location>
        <begin position="46"/>
        <end position="66"/>
    </location>
</feature>
<protein>
    <submittedName>
        <fullName evidence="2">EpsG family protein</fullName>
    </submittedName>
</protein>
<feature type="transmembrane region" description="Helical" evidence="1">
    <location>
        <begin position="87"/>
        <end position="104"/>
    </location>
</feature>
<evidence type="ECO:0000313" key="2">
    <source>
        <dbReference type="EMBL" id="SMP94823.1"/>
    </source>
</evidence>
<comment type="caution">
    <text evidence="2">The sequence shown here is derived from an EMBL/GenBank/DDBJ whole genome shotgun (WGS) entry which is preliminary data.</text>
</comment>
<dbReference type="Pfam" id="PF14897">
    <property type="entry name" value="EpsG"/>
    <property type="match status" value="1"/>
</dbReference>
<organism evidence="2 3">
    <name type="scientific">Epilithonimonas pallida</name>
    <dbReference type="NCBI Taxonomy" id="373671"/>
    <lineage>
        <taxon>Bacteria</taxon>
        <taxon>Pseudomonadati</taxon>
        <taxon>Bacteroidota</taxon>
        <taxon>Flavobacteriia</taxon>
        <taxon>Flavobacteriales</taxon>
        <taxon>Weeksellaceae</taxon>
        <taxon>Chryseobacterium group</taxon>
        <taxon>Epilithonimonas</taxon>
    </lineage>
</organism>
<feature type="transmembrane region" description="Helical" evidence="1">
    <location>
        <begin position="182"/>
        <end position="203"/>
    </location>
</feature>
<dbReference type="InterPro" id="IPR049458">
    <property type="entry name" value="EpsG-like"/>
</dbReference>
<dbReference type="EMBL" id="FXUO01000006">
    <property type="protein sequence ID" value="SMP94823.1"/>
    <property type="molecule type" value="Genomic_DNA"/>
</dbReference>
<keyword evidence="3" id="KW-1185">Reference proteome</keyword>
<feature type="transmembrane region" description="Helical" evidence="1">
    <location>
        <begin position="110"/>
        <end position="136"/>
    </location>
</feature>
<keyword evidence="1" id="KW-0812">Transmembrane</keyword>
<dbReference type="Proteomes" id="UP001158050">
    <property type="component" value="Unassembled WGS sequence"/>
</dbReference>
<keyword evidence="1" id="KW-0472">Membrane</keyword>
<proteinExistence type="predicted"/>
<evidence type="ECO:0000313" key="3">
    <source>
        <dbReference type="Proteomes" id="UP001158050"/>
    </source>
</evidence>
<name>A0ABY1R4Z3_9FLAO</name>
<sequence length="322" mass="39271">MLGIRYTADWDMYYLFFKQQNEKTDFIFYTLSKLFAKYHYNYNDLYSFHIVMIVIIYYILITRFSRHFFYIFLAYITLDYVHFTNQIRYYLGFPILMIGFYYLFYKKKYIFSILLIILSILCHSALSILLIFIPIYFIPKKKYFTYILRISLFVFVIVYYIFNTGLGKVLQHFGAYLEKDNVSSFVGGLFNALPYIFYLLFLILISRKLLKKYDRADNPTFEFVFKITFFSFIFLPGALILQIVGHRYLFPFAIFWIIYFLYLIQPLPNKEKFKYFFMFFLLNVLCGFTIYILPDVLNIDNLFMKELKHTMKSINYLRGYFY</sequence>
<feature type="transmembrane region" description="Helical" evidence="1">
    <location>
        <begin position="143"/>
        <end position="162"/>
    </location>
</feature>
<feature type="transmembrane region" description="Helical" evidence="1">
    <location>
        <begin position="276"/>
        <end position="294"/>
    </location>
</feature>
<accession>A0ABY1R4Z3</accession>
<evidence type="ECO:0000256" key="1">
    <source>
        <dbReference type="SAM" id="Phobius"/>
    </source>
</evidence>
<reference evidence="2 3" key="1">
    <citation type="submission" date="2017-05" db="EMBL/GenBank/DDBJ databases">
        <authorList>
            <person name="Varghese N."/>
            <person name="Submissions S."/>
        </authorList>
    </citation>
    <scope>NUCLEOTIDE SEQUENCE [LARGE SCALE GENOMIC DNA]</scope>
    <source>
        <strain evidence="2 3">DSM 18015</strain>
    </source>
</reference>